<proteinExistence type="predicted"/>
<name>A0A835NBK7_9ROSI</name>
<keyword evidence="3" id="KW-1185">Reference proteome</keyword>
<protein>
    <submittedName>
        <fullName evidence="2">Uncharacterized protein</fullName>
    </submittedName>
</protein>
<feature type="region of interest" description="Disordered" evidence="1">
    <location>
        <begin position="44"/>
        <end position="231"/>
    </location>
</feature>
<evidence type="ECO:0000313" key="3">
    <source>
        <dbReference type="Proteomes" id="UP000657918"/>
    </source>
</evidence>
<gene>
    <name evidence="2" type="ORF">SADUNF_Sadunf01G0156300</name>
</gene>
<dbReference type="OrthoDB" id="858911at2759"/>
<reference evidence="2 3" key="1">
    <citation type="submission" date="2020-10" db="EMBL/GenBank/DDBJ databases">
        <title>Plant Genome Project.</title>
        <authorList>
            <person name="Zhang R.-G."/>
        </authorList>
    </citation>
    <scope>NUCLEOTIDE SEQUENCE [LARGE SCALE GENOMIC DNA]</scope>
    <source>
        <strain evidence="2">FAFU-HL-1</strain>
        <tissue evidence="2">Leaf</tissue>
    </source>
</reference>
<comment type="caution">
    <text evidence="2">The sequence shown here is derived from an EMBL/GenBank/DDBJ whole genome shotgun (WGS) entry which is preliminary data.</text>
</comment>
<feature type="compositionally biased region" description="Basic and acidic residues" evidence="1">
    <location>
        <begin position="44"/>
        <end position="56"/>
    </location>
</feature>
<dbReference type="EMBL" id="JADGMS010000001">
    <property type="protein sequence ID" value="KAF9690057.1"/>
    <property type="molecule type" value="Genomic_DNA"/>
</dbReference>
<feature type="compositionally biased region" description="Basic and acidic residues" evidence="1">
    <location>
        <begin position="95"/>
        <end position="129"/>
    </location>
</feature>
<feature type="compositionally biased region" description="Basic and acidic residues" evidence="1">
    <location>
        <begin position="198"/>
        <end position="231"/>
    </location>
</feature>
<evidence type="ECO:0000313" key="2">
    <source>
        <dbReference type="EMBL" id="KAF9690057.1"/>
    </source>
</evidence>
<accession>A0A835NBK7</accession>
<sequence length="231" mass="25210">MFVKVYLAHQRGIAPTGRTLNHTLAILYLSLIGVLVNPKKICEKAKASPPEKESPRKRSRKSSGSKKGETESVAEGENEVKICQLEETAPVEVNDDIKSQEDAKETKNGDEGKAKEAQHALEVKEREHGGAAVRYKAAEEAGFSEVAENGNNKVEEMQQTESDKETAPDHKDIPDNVAMKEDGGTQDNTNGTVSAPEGEIKEKLGLQEGDAKCSIPLDRKDKPMDGEIMEK</sequence>
<dbReference type="Proteomes" id="UP000657918">
    <property type="component" value="Unassembled WGS sequence"/>
</dbReference>
<feature type="compositionally biased region" description="Basic and acidic residues" evidence="1">
    <location>
        <begin position="153"/>
        <end position="183"/>
    </location>
</feature>
<dbReference type="AlphaFoldDB" id="A0A835NBK7"/>
<organism evidence="2 3">
    <name type="scientific">Salix dunnii</name>
    <dbReference type="NCBI Taxonomy" id="1413687"/>
    <lineage>
        <taxon>Eukaryota</taxon>
        <taxon>Viridiplantae</taxon>
        <taxon>Streptophyta</taxon>
        <taxon>Embryophyta</taxon>
        <taxon>Tracheophyta</taxon>
        <taxon>Spermatophyta</taxon>
        <taxon>Magnoliopsida</taxon>
        <taxon>eudicotyledons</taxon>
        <taxon>Gunneridae</taxon>
        <taxon>Pentapetalae</taxon>
        <taxon>rosids</taxon>
        <taxon>fabids</taxon>
        <taxon>Malpighiales</taxon>
        <taxon>Salicaceae</taxon>
        <taxon>Saliceae</taxon>
        <taxon>Salix</taxon>
    </lineage>
</organism>
<evidence type="ECO:0000256" key="1">
    <source>
        <dbReference type="SAM" id="MobiDB-lite"/>
    </source>
</evidence>